<gene>
    <name evidence="2" type="ORF">EXY25_16030</name>
</gene>
<sequence length="215" mass="24569">MTIKLFNIFSSSILGACLYLLFHLLMLKVYDLFIFGGASFLTLIMTVILLVNPRERRVIMYKFIAFSALFSHAYSIAQWSEPRVGYLYLDAMEVVETNNSRANLAGVSSEECNSENIENLSLSNDTTDPFTGYELKTFWSEGRCVSYSVGPDKLDQQGKRSVEYQQLVYHPDSTLWSMLLLPKYLSGTAYYKEKWSGDIVSKRDARAGTFTRHDH</sequence>
<feature type="transmembrane region" description="Helical" evidence="1">
    <location>
        <begin position="58"/>
        <end position="77"/>
    </location>
</feature>
<dbReference type="EMBL" id="SHLY01000007">
    <property type="protein sequence ID" value="TAA41748.1"/>
    <property type="molecule type" value="Genomic_DNA"/>
</dbReference>
<keyword evidence="1" id="KW-0472">Membrane</keyword>
<organism evidence="2 3">
    <name type="scientific">Corallincola spongiicola</name>
    <dbReference type="NCBI Taxonomy" id="2520508"/>
    <lineage>
        <taxon>Bacteria</taxon>
        <taxon>Pseudomonadati</taxon>
        <taxon>Pseudomonadota</taxon>
        <taxon>Gammaproteobacteria</taxon>
        <taxon>Alteromonadales</taxon>
        <taxon>Psychromonadaceae</taxon>
        <taxon>Corallincola</taxon>
    </lineage>
</organism>
<evidence type="ECO:0000313" key="3">
    <source>
        <dbReference type="Proteomes" id="UP000292544"/>
    </source>
</evidence>
<comment type="caution">
    <text evidence="2">The sequence shown here is derived from an EMBL/GenBank/DDBJ whole genome shotgun (WGS) entry which is preliminary data.</text>
</comment>
<evidence type="ECO:0000256" key="1">
    <source>
        <dbReference type="SAM" id="Phobius"/>
    </source>
</evidence>
<feature type="transmembrane region" description="Helical" evidence="1">
    <location>
        <begin position="5"/>
        <end position="26"/>
    </location>
</feature>
<evidence type="ECO:0000313" key="2">
    <source>
        <dbReference type="EMBL" id="TAA41748.1"/>
    </source>
</evidence>
<keyword evidence="1" id="KW-0812">Transmembrane</keyword>
<dbReference type="RefSeq" id="WP_130567651.1">
    <property type="nucleotide sequence ID" value="NZ_SHLY01000007.1"/>
</dbReference>
<dbReference type="PROSITE" id="PS51257">
    <property type="entry name" value="PROKAR_LIPOPROTEIN"/>
    <property type="match status" value="1"/>
</dbReference>
<name>A0ABY1WLL0_9GAMM</name>
<dbReference type="Proteomes" id="UP000292544">
    <property type="component" value="Unassembled WGS sequence"/>
</dbReference>
<keyword evidence="1" id="KW-1133">Transmembrane helix</keyword>
<accession>A0ABY1WLL0</accession>
<protein>
    <submittedName>
        <fullName evidence="2">Uncharacterized protein</fullName>
    </submittedName>
</protein>
<feature type="transmembrane region" description="Helical" evidence="1">
    <location>
        <begin position="32"/>
        <end position="51"/>
    </location>
</feature>
<keyword evidence="3" id="KW-1185">Reference proteome</keyword>
<reference evidence="3" key="1">
    <citation type="submission" date="2019-02" db="EMBL/GenBank/DDBJ databases">
        <title>Draft genome sequence of Muricauda sp. 176CP4-71.</title>
        <authorList>
            <person name="Park J.-S."/>
        </authorList>
    </citation>
    <scope>NUCLEOTIDE SEQUENCE [LARGE SCALE GENOMIC DNA]</scope>
    <source>
        <strain evidence="3">176GS2-150</strain>
    </source>
</reference>
<proteinExistence type="predicted"/>